<dbReference type="PROSITE" id="PS50157">
    <property type="entry name" value="ZINC_FINGER_C2H2_2"/>
    <property type="match status" value="1"/>
</dbReference>
<dbReference type="SMART" id="SM00355">
    <property type="entry name" value="ZnF_C2H2"/>
    <property type="match status" value="2"/>
</dbReference>
<dbReference type="InterPro" id="IPR036236">
    <property type="entry name" value="Znf_C2H2_sf"/>
</dbReference>
<dbReference type="OrthoDB" id="3940153at2759"/>
<dbReference type="Proteomes" id="UP000799753">
    <property type="component" value="Unassembled WGS sequence"/>
</dbReference>
<dbReference type="InterPro" id="IPR013087">
    <property type="entry name" value="Znf_C2H2_type"/>
</dbReference>
<dbReference type="SUPFAM" id="SSF57667">
    <property type="entry name" value="beta-beta-alpha zinc fingers"/>
    <property type="match status" value="1"/>
</dbReference>
<feature type="region of interest" description="Disordered" evidence="2">
    <location>
        <begin position="91"/>
        <end position="118"/>
    </location>
</feature>
<dbReference type="GO" id="GO:0008270">
    <property type="term" value="F:zinc ion binding"/>
    <property type="evidence" value="ECO:0007669"/>
    <property type="project" value="UniProtKB-KW"/>
</dbReference>
<dbReference type="Gene3D" id="3.30.160.60">
    <property type="entry name" value="Classic Zinc Finger"/>
    <property type="match status" value="1"/>
</dbReference>
<evidence type="ECO:0000256" key="2">
    <source>
        <dbReference type="SAM" id="MobiDB-lite"/>
    </source>
</evidence>
<dbReference type="EMBL" id="MU006842">
    <property type="protein sequence ID" value="KAF2634287.1"/>
    <property type="molecule type" value="Genomic_DNA"/>
</dbReference>
<keyword evidence="1" id="KW-0479">Metal-binding</keyword>
<evidence type="ECO:0000256" key="1">
    <source>
        <dbReference type="PROSITE-ProRule" id="PRU00042"/>
    </source>
</evidence>
<evidence type="ECO:0000259" key="3">
    <source>
        <dbReference type="PROSITE" id="PS50157"/>
    </source>
</evidence>
<feature type="domain" description="C2H2-type" evidence="3">
    <location>
        <begin position="286"/>
        <end position="316"/>
    </location>
</feature>
<evidence type="ECO:0000313" key="4">
    <source>
        <dbReference type="EMBL" id="KAF2634287.1"/>
    </source>
</evidence>
<reference evidence="4" key="1">
    <citation type="journal article" date="2020" name="Stud. Mycol.">
        <title>101 Dothideomycetes genomes: a test case for predicting lifestyles and emergence of pathogens.</title>
        <authorList>
            <person name="Haridas S."/>
            <person name="Albert R."/>
            <person name="Binder M."/>
            <person name="Bloem J."/>
            <person name="Labutti K."/>
            <person name="Salamov A."/>
            <person name="Andreopoulos B."/>
            <person name="Baker S."/>
            <person name="Barry K."/>
            <person name="Bills G."/>
            <person name="Bluhm B."/>
            <person name="Cannon C."/>
            <person name="Castanera R."/>
            <person name="Culley D."/>
            <person name="Daum C."/>
            <person name="Ezra D."/>
            <person name="Gonzalez J."/>
            <person name="Henrissat B."/>
            <person name="Kuo A."/>
            <person name="Liang C."/>
            <person name="Lipzen A."/>
            <person name="Lutzoni F."/>
            <person name="Magnuson J."/>
            <person name="Mondo S."/>
            <person name="Nolan M."/>
            <person name="Ohm R."/>
            <person name="Pangilinan J."/>
            <person name="Park H.-J."/>
            <person name="Ramirez L."/>
            <person name="Alfaro M."/>
            <person name="Sun H."/>
            <person name="Tritt A."/>
            <person name="Yoshinaga Y."/>
            <person name="Zwiers L.-H."/>
            <person name="Turgeon B."/>
            <person name="Goodwin S."/>
            <person name="Spatafora J."/>
            <person name="Crous P."/>
            <person name="Grigoriev I."/>
        </authorList>
    </citation>
    <scope>NUCLEOTIDE SEQUENCE</scope>
    <source>
        <strain evidence="4">CBS 473.64</strain>
    </source>
</reference>
<dbReference type="AlphaFoldDB" id="A0A6A6RGV8"/>
<keyword evidence="1" id="KW-0862">Zinc</keyword>
<accession>A0A6A6RGV8</accession>
<keyword evidence="5" id="KW-1185">Reference proteome</keyword>
<gene>
    <name evidence="4" type="ORF">P280DRAFT_280126</name>
</gene>
<evidence type="ECO:0000313" key="5">
    <source>
        <dbReference type="Proteomes" id="UP000799753"/>
    </source>
</evidence>
<protein>
    <recommendedName>
        <fullName evidence="3">C2H2-type domain-containing protein</fullName>
    </recommendedName>
</protein>
<dbReference type="PROSITE" id="PS00028">
    <property type="entry name" value="ZINC_FINGER_C2H2_1"/>
    <property type="match status" value="1"/>
</dbReference>
<keyword evidence="1" id="KW-0863">Zinc-finger</keyword>
<organism evidence="4 5">
    <name type="scientific">Massarina eburnea CBS 473.64</name>
    <dbReference type="NCBI Taxonomy" id="1395130"/>
    <lineage>
        <taxon>Eukaryota</taxon>
        <taxon>Fungi</taxon>
        <taxon>Dikarya</taxon>
        <taxon>Ascomycota</taxon>
        <taxon>Pezizomycotina</taxon>
        <taxon>Dothideomycetes</taxon>
        <taxon>Pleosporomycetidae</taxon>
        <taxon>Pleosporales</taxon>
        <taxon>Massarineae</taxon>
        <taxon>Massarinaceae</taxon>
        <taxon>Massarina</taxon>
    </lineage>
</organism>
<proteinExistence type="predicted"/>
<name>A0A6A6RGV8_9PLEO</name>
<sequence length="323" mass="36035">MYESGIEKHGRGFCTSTRLSSIVRTVLSPQQKSLHGDNFQRCPERSFTKNGPAANQARWNALFKSLYSSVEIPKSPFHGHAVDLQTYNSFHSSSPFPPSNPSARFRDTHASASPSPLGVLSAPPPFIVRKQRSTSESLREQNRILKELLVAERKTREPESDQHAVAASIDTELNRRLQSEQSALPHLQRVIAANDTESLEADSPLSYRIASPSVWPWAEYNNTVGSTYDSQTYPDPPSLISDTGPSSDISLDCRITCSRCSIPFSGEYARGNLHRHMKTSHSKEKFTCEVEGCSRQYQRSDARLAHYRKIHPGLEIPPSIARG</sequence>